<evidence type="ECO:0000313" key="1">
    <source>
        <dbReference type="EMBL" id="PRZ21565.1"/>
    </source>
</evidence>
<sequence length="191" mass="22143">MKKALLRILLIIFLVIGTTYSQTSDLESLSSNTTDSKVDFFKNQKDLVCWIGELSNGLYSQNRRRSIFNLPIMSYNDDSVGQCRIVCYPKNRKQWELIIKSSKDTFKTVRQISLDLAEQKKYDIYGFFVSKNDLMHVEDYNSQNTKAPKLPCFFTVYKKVNAKWVFLKKVKIDSDSEVSGLWYNTVVNGAK</sequence>
<dbReference type="RefSeq" id="WP_072944548.1">
    <property type="nucleotide sequence ID" value="NZ_FQWO01000009.1"/>
</dbReference>
<organism evidence="2">
    <name type="scientific">Flavobacterium granuli</name>
    <dbReference type="NCBI Taxonomy" id="280093"/>
    <lineage>
        <taxon>Bacteria</taxon>
        <taxon>Pseudomonadati</taxon>
        <taxon>Bacteroidota</taxon>
        <taxon>Flavobacteriia</taxon>
        <taxon>Flavobacteriales</taxon>
        <taxon>Flavobacteriaceae</taxon>
        <taxon>Flavobacterium</taxon>
    </lineage>
</organism>
<dbReference type="Proteomes" id="UP000237771">
    <property type="component" value="Unassembled WGS sequence"/>
</dbReference>
<accession>A0A1M5R1L4</accession>
<evidence type="ECO:0000313" key="3">
    <source>
        <dbReference type="Proteomes" id="UP000237771"/>
    </source>
</evidence>
<dbReference type="EMBL" id="FQWO01000009">
    <property type="protein sequence ID" value="SHH19859.1"/>
    <property type="molecule type" value="Genomic_DNA"/>
</dbReference>
<evidence type="ECO:0000313" key="2">
    <source>
        <dbReference type="EMBL" id="SHH19859.1"/>
    </source>
</evidence>
<protein>
    <submittedName>
        <fullName evidence="2">Uncharacterized protein</fullName>
    </submittedName>
</protein>
<name>A0A1M5R1L4_9FLAO</name>
<dbReference type="AlphaFoldDB" id="A0A1M5R1L4"/>
<dbReference type="OrthoDB" id="765714at2"/>
<dbReference type="EMBL" id="PVUB01000008">
    <property type="protein sequence ID" value="PRZ21565.1"/>
    <property type="molecule type" value="Genomic_DNA"/>
</dbReference>
<keyword evidence="3" id="KW-1185">Reference proteome</keyword>
<reference evidence="2" key="1">
    <citation type="submission" date="2016-11" db="EMBL/GenBank/DDBJ databases">
        <authorList>
            <person name="Jaros S."/>
            <person name="Januszkiewicz K."/>
            <person name="Wedrychowicz H."/>
        </authorList>
    </citation>
    <scope>NUCLEOTIDE SEQUENCE [LARGE SCALE GENOMIC DNA]</scope>
    <source>
        <strain evidence="2">DSM 19729</strain>
    </source>
</reference>
<reference evidence="1 3" key="2">
    <citation type="submission" date="2018-03" db="EMBL/GenBank/DDBJ databases">
        <title>Genomic Encyclopedia of Archaeal and Bacterial Type Strains, Phase II (KMG-II): from individual species to whole genera.</title>
        <authorList>
            <person name="Goeker M."/>
        </authorList>
    </citation>
    <scope>NUCLEOTIDE SEQUENCE [LARGE SCALE GENOMIC DNA]</scope>
    <source>
        <strain evidence="1 3">DSM 17797</strain>
    </source>
</reference>
<gene>
    <name evidence="1" type="ORF">BC624_1083</name>
    <name evidence="2" type="ORF">SAMN05443373_1093</name>
</gene>
<dbReference type="Proteomes" id="UP000184384">
    <property type="component" value="Unassembled WGS sequence"/>
</dbReference>
<proteinExistence type="predicted"/>